<dbReference type="SMART" id="SM00388">
    <property type="entry name" value="HisKA"/>
    <property type="match status" value="1"/>
</dbReference>
<dbReference type="PRINTS" id="PR00344">
    <property type="entry name" value="BCTRLSENSOR"/>
</dbReference>
<dbReference type="InterPro" id="IPR005467">
    <property type="entry name" value="His_kinase_dom"/>
</dbReference>
<keyword evidence="8" id="KW-1133">Transmembrane helix</keyword>
<dbReference type="SMART" id="SM00304">
    <property type="entry name" value="HAMP"/>
    <property type="match status" value="1"/>
</dbReference>
<feature type="transmembrane region" description="Helical" evidence="8">
    <location>
        <begin position="42"/>
        <end position="61"/>
    </location>
</feature>
<dbReference type="InterPro" id="IPR004358">
    <property type="entry name" value="Sig_transdc_His_kin-like_C"/>
</dbReference>
<accession>A0ABZ3IRZ6</accession>
<evidence type="ECO:0000256" key="4">
    <source>
        <dbReference type="ARBA" id="ARBA00022553"/>
    </source>
</evidence>
<keyword evidence="8" id="KW-0472">Membrane</keyword>
<keyword evidence="6" id="KW-0418">Kinase</keyword>
<proteinExistence type="predicted"/>
<comment type="catalytic activity">
    <reaction evidence="1">
        <text>ATP + protein L-histidine = ADP + protein N-phospho-L-histidine.</text>
        <dbReference type="EC" id="2.7.13.3"/>
    </reaction>
</comment>
<dbReference type="GO" id="GO:0016740">
    <property type="term" value="F:transferase activity"/>
    <property type="evidence" value="ECO:0007669"/>
    <property type="project" value="UniProtKB-KW"/>
</dbReference>
<dbReference type="EC" id="2.7.13.3" evidence="3"/>
<dbReference type="SUPFAM" id="SSF158472">
    <property type="entry name" value="HAMP domain-like"/>
    <property type="match status" value="1"/>
</dbReference>
<dbReference type="InterPro" id="IPR036097">
    <property type="entry name" value="HisK_dim/P_sf"/>
</dbReference>
<evidence type="ECO:0000313" key="11">
    <source>
        <dbReference type="EMBL" id="XFO68462.1"/>
    </source>
</evidence>
<evidence type="ECO:0000256" key="7">
    <source>
        <dbReference type="ARBA" id="ARBA00023012"/>
    </source>
</evidence>
<dbReference type="InterPro" id="IPR036890">
    <property type="entry name" value="HATPase_C_sf"/>
</dbReference>
<keyword evidence="7" id="KW-0902">Two-component regulatory system</keyword>
<dbReference type="InterPro" id="IPR050351">
    <property type="entry name" value="BphY/WalK/GraS-like"/>
</dbReference>
<dbReference type="Gene3D" id="3.30.565.10">
    <property type="entry name" value="Histidine kinase-like ATPase, C-terminal domain"/>
    <property type="match status" value="1"/>
</dbReference>
<dbReference type="PANTHER" id="PTHR45453:SF1">
    <property type="entry name" value="PHOSPHATE REGULON SENSOR PROTEIN PHOR"/>
    <property type="match status" value="1"/>
</dbReference>
<dbReference type="CDD" id="cd00075">
    <property type="entry name" value="HATPase"/>
    <property type="match status" value="1"/>
</dbReference>
<dbReference type="Pfam" id="PF00672">
    <property type="entry name" value="HAMP"/>
    <property type="match status" value="1"/>
</dbReference>
<dbReference type="CDD" id="cd00082">
    <property type="entry name" value="HisKA"/>
    <property type="match status" value="1"/>
</dbReference>
<feature type="domain" description="HAMP" evidence="10">
    <location>
        <begin position="91"/>
        <end position="143"/>
    </location>
</feature>
<dbReference type="Proteomes" id="UP000216752">
    <property type="component" value="Chromosome"/>
</dbReference>
<dbReference type="PROSITE" id="PS50109">
    <property type="entry name" value="HIS_KIN"/>
    <property type="match status" value="1"/>
</dbReference>
<comment type="subcellular location">
    <subcellularLocation>
        <location evidence="2">Membrane</location>
    </subcellularLocation>
</comment>
<organism evidence="11 12">
    <name type="scientific">Sporomusa silvacetica DSM 10669</name>
    <dbReference type="NCBI Taxonomy" id="1123289"/>
    <lineage>
        <taxon>Bacteria</taxon>
        <taxon>Bacillati</taxon>
        <taxon>Bacillota</taxon>
        <taxon>Negativicutes</taxon>
        <taxon>Selenomonadales</taxon>
        <taxon>Sporomusaceae</taxon>
        <taxon>Sporomusa</taxon>
    </lineage>
</organism>
<dbReference type="PANTHER" id="PTHR45453">
    <property type="entry name" value="PHOSPHATE REGULON SENSOR PROTEIN PHOR"/>
    <property type="match status" value="1"/>
</dbReference>
<sequence>MFKCRYPHTSDKNCEDIFLMKLRMIHSHHHHEFQKYHRYFRYFRPAFVLFNILILYLLFSWVGFKGIGLFFAALICIKEIFQFIFLLRLEKRIFAPIEKLKLGLDEIAKGNYNVKVECQTANDLGLLIFSFNEMAQKLYDSEKLQTEYEENRKTLIANISHDLKTPITAIQGYIEALLDGSIKNEGDQDKYLKTIHHNIVYINKLIDDLFLFSKLEMQKLNFSFENVSIRPFMKDFMEEYKFDLEEKNIEFQYVDQLEHCDFVMLDGKRFHQAFNNIISNAVKHGPENNLSIKITMYRQNQFICLDIEDNGHGIAADKLPFIFDRFYRIDTERKKDYECTGLGLAIARELIEAHHGKITVSSLEAQSTCFTIMLPVLEDKEVTSRHETSINH</sequence>
<dbReference type="Gene3D" id="6.10.340.10">
    <property type="match status" value="1"/>
</dbReference>
<evidence type="ECO:0000256" key="2">
    <source>
        <dbReference type="ARBA" id="ARBA00004370"/>
    </source>
</evidence>
<dbReference type="SUPFAM" id="SSF47384">
    <property type="entry name" value="Homodimeric domain of signal transducing histidine kinase"/>
    <property type="match status" value="1"/>
</dbReference>
<dbReference type="InterPro" id="IPR003660">
    <property type="entry name" value="HAMP_dom"/>
</dbReference>
<evidence type="ECO:0000256" key="8">
    <source>
        <dbReference type="SAM" id="Phobius"/>
    </source>
</evidence>
<dbReference type="CDD" id="cd06225">
    <property type="entry name" value="HAMP"/>
    <property type="match status" value="1"/>
</dbReference>
<evidence type="ECO:0000256" key="3">
    <source>
        <dbReference type="ARBA" id="ARBA00012438"/>
    </source>
</evidence>
<evidence type="ECO:0000256" key="6">
    <source>
        <dbReference type="ARBA" id="ARBA00022777"/>
    </source>
</evidence>
<evidence type="ECO:0000313" key="12">
    <source>
        <dbReference type="Proteomes" id="UP000216752"/>
    </source>
</evidence>
<keyword evidence="4" id="KW-0597">Phosphoprotein</keyword>
<keyword evidence="5 11" id="KW-0808">Transferase</keyword>
<evidence type="ECO:0000259" key="9">
    <source>
        <dbReference type="PROSITE" id="PS50109"/>
    </source>
</evidence>
<dbReference type="SUPFAM" id="SSF55874">
    <property type="entry name" value="ATPase domain of HSP90 chaperone/DNA topoisomerase II/histidine kinase"/>
    <property type="match status" value="1"/>
</dbReference>
<dbReference type="EMBL" id="CP155573">
    <property type="protein sequence ID" value="XFO68462.1"/>
    <property type="molecule type" value="Genomic_DNA"/>
</dbReference>
<dbReference type="SMART" id="SM00387">
    <property type="entry name" value="HATPase_c"/>
    <property type="match status" value="1"/>
</dbReference>
<feature type="domain" description="Histidine kinase" evidence="9">
    <location>
        <begin position="158"/>
        <end position="378"/>
    </location>
</feature>
<feature type="transmembrane region" description="Helical" evidence="8">
    <location>
        <begin position="67"/>
        <end position="87"/>
    </location>
</feature>
<keyword evidence="12" id="KW-1185">Reference proteome</keyword>
<dbReference type="Pfam" id="PF02518">
    <property type="entry name" value="HATPase_c"/>
    <property type="match status" value="1"/>
</dbReference>
<evidence type="ECO:0000256" key="1">
    <source>
        <dbReference type="ARBA" id="ARBA00000085"/>
    </source>
</evidence>
<protein>
    <recommendedName>
        <fullName evidence="3">histidine kinase</fullName>
        <ecNumber evidence="3">2.7.13.3</ecNumber>
    </recommendedName>
</protein>
<dbReference type="Gene3D" id="1.10.287.130">
    <property type="match status" value="1"/>
</dbReference>
<gene>
    <name evidence="11" type="primary">sasA_19</name>
    <name evidence="11" type="ORF">SPSIL_046850</name>
</gene>
<name>A0ABZ3IRZ6_9FIRM</name>
<dbReference type="InterPro" id="IPR003661">
    <property type="entry name" value="HisK_dim/P_dom"/>
</dbReference>
<dbReference type="InterPro" id="IPR003594">
    <property type="entry name" value="HATPase_dom"/>
</dbReference>
<dbReference type="RefSeq" id="WP_094602607.1">
    <property type="nucleotide sequence ID" value="NZ_CP155573.1"/>
</dbReference>
<evidence type="ECO:0000259" key="10">
    <source>
        <dbReference type="PROSITE" id="PS50885"/>
    </source>
</evidence>
<dbReference type="PROSITE" id="PS50885">
    <property type="entry name" value="HAMP"/>
    <property type="match status" value="1"/>
</dbReference>
<keyword evidence="8" id="KW-0812">Transmembrane</keyword>
<dbReference type="Pfam" id="PF00512">
    <property type="entry name" value="HisKA"/>
    <property type="match status" value="1"/>
</dbReference>
<reference evidence="11" key="1">
    <citation type="submission" date="2024-05" db="EMBL/GenBank/DDBJ databases">
        <title>Isolation and characterization of Sporomusa carbonis sp. nov., a carboxydotrophic hydrogenogen in the genus of Sporomusa isolated from a charcoal burning pile.</title>
        <authorList>
            <person name="Boeer T."/>
            <person name="Rosenbaum F."/>
            <person name="Eysell L."/>
            <person name="Mueller V."/>
            <person name="Daniel R."/>
            <person name="Poehlein A."/>
        </authorList>
    </citation>
    <scope>NUCLEOTIDE SEQUENCE [LARGE SCALE GENOMIC DNA]</scope>
    <source>
        <strain evidence="11">DSM 10669</strain>
    </source>
</reference>
<evidence type="ECO:0000256" key="5">
    <source>
        <dbReference type="ARBA" id="ARBA00022679"/>
    </source>
</evidence>